<dbReference type="InterPro" id="IPR051533">
    <property type="entry name" value="WaaL-like"/>
</dbReference>
<dbReference type="GO" id="GO:0016020">
    <property type="term" value="C:membrane"/>
    <property type="evidence" value="ECO:0007669"/>
    <property type="project" value="UniProtKB-SubCell"/>
</dbReference>
<evidence type="ECO:0000259" key="6">
    <source>
        <dbReference type="Pfam" id="PF04932"/>
    </source>
</evidence>
<feature type="domain" description="O-antigen ligase-related" evidence="6">
    <location>
        <begin position="207"/>
        <end position="352"/>
    </location>
</feature>
<keyword evidence="7" id="KW-0436">Ligase</keyword>
<dbReference type="AlphaFoldDB" id="A0AAJ2J0J5"/>
<evidence type="ECO:0000256" key="2">
    <source>
        <dbReference type="ARBA" id="ARBA00022692"/>
    </source>
</evidence>
<feature type="transmembrane region" description="Helical" evidence="5">
    <location>
        <begin position="241"/>
        <end position="260"/>
    </location>
</feature>
<gene>
    <name evidence="7" type="ORF">P7D34_10675</name>
</gene>
<evidence type="ECO:0000256" key="3">
    <source>
        <dbReference type="ARBA" id="ARBA00022989"/>
    </source>
</evidence>
<organism evidence="7 8">
    <name type="scientific">Lactococcus petauri</name>
    <dbReference type="NCBI Taxonomy" id="1940789"/>
    <lineage>
        <taxon>Bacteria</taxon>
        <taxon>Bacillati</taxon>
        <taxon>Bacillota</taxon>
        <taxon>Bacilli</taxon>
        <taxon>Lactobacillales</taxon>
        <taxon>Streptococcaceae</taxon>
        <taxon>Lactococcus</taxon>
    </lineage>
</organism>
<evidence type="ECO:0000256" key="4">
    <source>
        <dbReference type="ARBA" id="ARBA00023136"/>
    </source>
</evidence>
<evidence type="ECO:0000256" key="1">
    <source>
        <dbReference type="ARBA" id="ARBA00004141"/>
    </source>
</evidence>
<dbReference type="Pfam" id="PF04932">
    <property type="entry name" value="Wzy_C"/>
    <property type="match status" value="1"/>
</dbReference>
<dbReference type="RefSeq" id="WP_311795975.1">
    <property type="nucleotide sequence ID" value="NZ_JARPXT010000012.1"/>
</dbReference>
<accession>A0AAJ2J0J5</accession>
<feature type="transmembrane region" description="Helical" evidence="5">
    <location>
        <begin position="393"/>
        <end position="411"/>
    </location>
</feature>
<dbReference type="PANTHER" id="PTHR37422">
    <property type="entry name" value="TEICHURONIC ACID BIOSYNTHESIS PROTEIN TUAE"/>
    <property type="match status" value="1"/>
</dbReference>
<feature type="transmembrane region" description="Helical" evidence="5">
    <location>
        <begin position="169"/>
        <end position="191"/>
    </location>
</feature>
<feature type="transmembrane region" description="Helical" evidence="5">
    <location>
        <begin position="97"/>
        <end position="115"/>
    </location>
</feature>
<reference evidence="7" key="1">
    <citation type="submission" date="2023-03" db="EMBL/GenBank/DDBJ databases">
        <authorList>
            <person name="Shen W."/>
            <person name="Cai J."/>
        </authorList>
    </citation>
    <scope>NUCLEOTIDE SEQUENCE</scope>
    <source>
        <strain evidence="7">Y3</strain>
    </source>
</reference>
<dbReference type="EMBL" id="JARPYC010000014">
    <property type="protein sequence ID" value="MDT2667673.1"/>
    <property type="molecule type" value="Genomic_DNA"/>
</dbReference>
<protein>
    <submittedName>
        <fullName evidence="7">O-antigen ligase family protein</fullName>
    </submittedName>
</protein>
<evidence type="ECO:0000313" key="8">
    <source>
        <dbReference type="Proteomes" id="UP001257962"/>
    </source>
</evidence>
<evidence type="ECO:0000313" key="7">
    <source>
        <dbReference type="EMBL" id="MDT2667673.1"/>
    </source>
</evidence>
<keyword evidence="2 5" id="KW-0812">Transmembrane</keyword>
<feature type="transmembrane region" description="Helical" evidence="5">
    <location>
        <begin position="203"/>
        <end position="235"/>
    </location>
</feature>
<proteinExistence type="predicted"/>
<feature type="transmembrane region" description="Helical" evidence="5">
    <location>
        <begin position="344"/>
        <end position="364"/>
    </location>
</feature>
<dbReference type="GO" id="GO:0016874">
    <property type="term" value="F:ligase activity"/>
    <property type="evidence" value="ECO:0007669"/>
    <property type="project" value="UniProtKB-KW"/>
</dbReference>
<comment type="subcellular location">
    <subcellularLocation>
        <location evidence="1">Membrane</location>
        <topology evidence="1">Multi-pass membrane protein</topology>
    </subcellularLocation>
</comment>
<feature type="transmembrane region" description="Helical" evidence="5">
    <location>
        <begin position="57"/>
        <end position="77"/>
    </location>
</feature>
<dbReference type="InterPro" id="IPR007016">
    <property type="entry name" value="O-antigen_ligase-rel_domated"/>
</dbReference>
<keyword evidence="3 5" id="KW-1133">Transmembrane helix</keyword>
<keyword evidence="4 5" id="KW-0472">Membrane</keyword>
<evidence type="ECO:0000256" key="5">
    <source>
        <dbReference type="SAM" id="Phobius"/>
    </source>
</evidence>
<feature type="transmembrane region" description="Helical" evidence="5">
    <location>
        <begin position="30"/>
        <end position="50"/>
    </location>
</feature>
<feature type="transmembrane region" description="Helical" evidence="5">
    <location>
        <begin position="371"/>
        <end position="387"/>
    </location>
</feature>
<dbReference type="Proteomes" id="UP001257962">
    <property type="component" value="Unassembled WGS sequence"/>
</dbReference>
<name>A0AAJ2J0J5_9LACT</name>
<sequence length="418" mass="47724">MNKFLKLDMYKLSTILLFMTYSNIFKLVGIYPIISLVIEIWLILCIVYHIIKVGIPLNVFIIFFLTFILLSLSFVQIFNDNITSLSAGLMGFRKTSIVWDIFLASLLVTVTYEQLNIFVKRIILGGAPVLLYGMKQILFFSPFDNKFIQNNAAGLYTGTIFGEQRMTSIFSSASHLGAFSVVIILLVIYYWNNQYSLMQKLGLLSIILLSIVCLWGSLSRTMIVVLIICLSSYFIFKLKTINRLIIGLTVVFSYVIYNSINLKFYFESWLISDNMFLRLIGTIINASSDSRLIGRGDQAKELIELTRQHLIIGYGIGSSEAATYFGYIYHVVSDNLYLSYLMETGIFGVCLLLFILFYIFVNLFKLKDEKFGRIVLSLFIGTIFMGFTGTTTAMYPIIQIIICFFGIGVSYQKQKKDF</sequence>
<feature type="transmembrane region" description="Helical" evidence="5">
    <location>
        <begin position="310"/>
        <end position="332"/>
    </location>
</feature>
<dbReference type="PANTHER" id="PTHR37422:SF13">
    <property type="entry name" value="LIPOPOLYSACCHARIDE BIOSYNTHESIS PROTEIN PA4999-RELATED"/>
    <property type="match status" value="1"/>
</dbReference>
<comment type="caution">
    <text evidence="7">The sequence shown here is derived from an EMBL/GenBank/DDBJ whole genome shotgun (WGS) entry which is preliminary data.</text>
</comment>